<dbReference type="InterPro" id="IPR018247">
    <property type="entry name" value="EF_Hand_1_Ca_BS"/>
</dbReference>
<dbReference type="InterPro" id="IPR001394">
    <property type="entry name" value="Peptidase_C19_UCH"/>
</dbReference>
<dbReference type="InterPro" id="IPR057368">
    <property type="entry name" value="USP32_N"/>
</dbReference>
<evidence type="ECO:0000313" key="11">
    <source>
        <dbReference type="Proteomes" id="UP000887566"/>
    </source>
</evidence>
<evidence type="ECO:0000259" key="10">
    <source>
        <dbReference type="PROSITE" id="PS51283"/>
    </source>
</evidence>
<comment type="similarity">
    <text evidence="1">Belongs to the recoverin family.</text>
</comment>
<evidence type="ECO:0000256" key="7">
    <source>
        <dbReference type="ARBA" id="ARBA00023288"/>
    </source>
</evidence>
<evidence type="ECO:0000256" key="3">
    <source>
        <dbReference type="ARBA" id="ARBA00022707"/>
    </source>
</evidence>
<reference evidence="12" key="1">
    <citation type="submission" date="2022-11" db="UniProtKB">
        <authorList>
            <consortium name="WormBaseParasite"/>
        </authorList>
    </citation>
    <scope>IDENTIFICATION</scope>
</reference>
<name>A0A914XSG2_9BILA</name>
<dbReference type="PANTHER" id="PTHR23055:SF178">
    <property type="entry name" value="NEUROCALCIN HOMOLOG"/>
    <property type="match status" value="1"/>
</dbReference>
<dbReference type="Pfam" id="PF00443">
    <property type="entry name" value="UCH"/>
    <property type="match status" value="1"/>
</dbReference>
<dbReference type="WBParaSite" id="PSAMB.scaffold96size80756.g1818.t1">
    <property type="protein sequence ID" value="PSAMB.scaffold96size80756.g1818.t1"/>
    <property type="gene ID" value="PSAMB.scaffold96size80756.g1818"/>
</dbReference>
<proteinExistence type="inferred from homology"/>
<dbReference type="InterPro" id="IPR028889">
    <property type="entry name" value="USP"/>
</dbReference>
<accession>A0A914XSG2</accession>
<dbReference type="Gene3D" id="3.90.70.10">
    <property type="entry name" value="Cysteine proteinases"/>
    <property type="match status" value="1"/>
</dbReference>
<dbReference type="Pfam" id="PF25265">
    <property type="entry name" value="USP32_N"/>
    <property type="match status" value="1"/>
</dbReference>
<dbReference type="SUPFAM" id="SSF143791">
    <property type="entry name" value="DUSP-like"/>
    <property type="match status" value="1"/>
</dbReference>
<evidence type="ECO:0000259" key="9">
    <source>
        <dbReference type="PROSITE" id="PS50235"/>
    </source>
</evidence>
<dbReference type="PROSITE" id="PS00018">
    <property type="entry name" value="EF_HAND_1"/>
    <property type="match status" value="1"/>
</dbReference>
<comment type="similarity">
    <text evidence="2">Belongs to the peptidase C19 family.</text>
</comment>
<dbReference type="Gene3D" id="1.10.238.10">
    <property type="entry name" value="EF-hand"/>
    <property type="match status" value="1"/>
</dbReference>
<dbReference type="InterPro" id="IPR028846">
    <property type="entry name" value="Recoverin"/>
</dbReference>
<evidence type="ECO:0000256" key="1">
    <source>
        <dbReference type="ARBA" id="ARBA00006049"/>
    </source>
</evidence>
<keyword evidence="5" id="KW-0677">Repeat</keyword>
<dbReference type="PROSITE" id="PS50222">
    <property type="entry name" value="EF_HAND_2"/>
    <property type="match status" value="1"/>
</dbReference>
<evidence type="ECO:0000256" key="2">
    <source>
        <dbReference type="ARBA" id="ARBA00009085"/>
    </source>
</evidence>
<dbReference type="Gene3D" id="3.10.20.90">
    <property type="entry name" value="Phosphatidylinositol 3-kinase Catalytic Subunit, Chain A, domain 1"/>
    <property type="match status" value="1"/>
</dbReference>
<dbReference type="SMART" id="SM00695">
    <property type="entry name" value="DUSP"/>
    <property type="match status" value="1"/>
</dbReference>
<dbReference type="InterPro" id="IPR006615">
    <property type="entry name" value="Pept_C19_DUSP"/>
</dbReference>
<feature type="domain" description="EF-hand" evidence="8">
    <location>
        <begin position="174"/>
        <end position="209"/>
    </location>
</feature>
<sequence>MGTNSSRPDNYALYEQAAKSLTTDELARLEAAFDKSRRDSISLQTFCAEILSSNVPTAAAKLVFNKFANGGAKLTFEDLVIGLVTLTKASPDVRKESLLDQNEVQLPLEWIEHPPLLTDDSQPKTSTFYQVLAGVTHLHENEVVELEKMWSVISDPRLCKLTPEGFAALVSPPLPAKLVNGFFRAFDDNNDGLIDFKELVCGLSASCRGPQVERLKFLARFWDDDADGYLVQQNIDAIYADLSMNVGGADNGIMKVHANGKVPLADFVCWANDNGAAADLLSCVEQIGHVCLGLKPEKPAHEGHLVRGYKKRFEVGDLVTWHVLSSEWWRDLSDATSEPAKPIRPIDNSALLVKGKNESQKLPSMTNEGGYLRPAMREGIDYELISPALWNALLRWHGTSANTISLPRQVVRDAHGRRPVVELYPPTLIILRHQTTNSFPNSVSNLTTALLDWTKESVTGTPATVRRAASCTVTLSRDATVSQVFDTLCQQLRLEAETARLWLVLDKDKNEKNPEMLLLSKDDQTLAEFDIRSGSQILLEVRNPDLTWPEEVNQLRSKNGMHLDLRLQTSEKGATGLNNLGNTCFMNSALQCVSNTKLLTDYFVDERYLHDLNKSVWPFSTFS</sequence>
<dbReference type="PROSITE" id="PS51283">
    <property type="entry name" value="DUSP"/>
    <property type="match status" value="1"/>
</dbReference>
<evidence type="ECO:0000313" key="12">
    <source>
        <dbReference type="WBParaSite" id="PSAMB.scaffold96size80756.g1818.t1"/>
    </source>
</evidence>
<feature type="domain" description="USP" evidence="9">
    <location>
        <begin position="575"/>
        <end position="623"/>
    </location>
</feature>
<keyword evidence="7" id="KW-0449">Lipoprotein</keyword>
<dbReference type="PROSITE" id="PS50235">
    <property type="entry name" value="USP_3"/>
    <property type="match status" value="1"/>
</dbReference>
<dbReference type="PANTHER" id="PTHR23055">
    <property type="entry name" value="CALCIUM BINDING PROTEINS"/>
    <property type="match status" value="1"/>
</dbReference>
<dbReference type="CDD" id="cd00051">
    <property type="entry name" value="EFh"/>
    <property type="match status" value="1"/>
</dbReference>
<dbReference type="InterPro" id="IPR018200">
    <property type="entry name" value="USP_CS"/>
</dbReference>
<organism evidence="11 12">
    <name type="scientific">Plectus sambesii</name>
    <dbReference type="NCBI Taxonomy" id="2011161"/>
    <lineage>
        <taxon>Eukaryota</taxon>
        <taxon>Metazoa</taxon>
        <taxon>Ecdysozoa</taxon>
        <taxon>Nematoda</taxon>
        <taxon>Chromadorea</taxon>
        <taxon>Plectida</taxon>
        <taxon>Plectina</taxon>
        <taxon>Plectoidea</taxon>
        <taxon>Plectidae</taxon>
        <taxon>Plectus</taxon>
    </lineage>
</organism>
<dbReference type="InterPro" id="IPR011992">
    <property type="entry name" value="EF-hand-dom_pair"/>
</dbReference>
<dbReference type="InterPro" id="IPR002048">
    <property type="entry name" value="EF_hand_dom"/>
</dbReference>
<dbReference type="GO" id="GO:0004843">
    <property type="term" value="F:cysteine-type deubiquitinase activity"/>
    <property type="evidence" value="ECO:0007669"/>
    <property type="project" value="InterPro"/>
</dbReference>
<dbReference type="Gene3D" id="3.30.2230.10">
    <property type="entry name" value="DUSP-like"/>
    <property type="match status" value="1"/>
</dbReference>
<dbReference type="SUPFAM" id="SSF47473">
    <property type="entry name" value="EF-hand"/>
    <property type="match status" value="1"/>
</dbReference>
<dbReference type="InterPro" id="IPR029071">
    <property type="entry name" value="Ubiquitin-like_domsf"/>
</dbReference>
<keyword evidence="4" id="KW-0479">Metal-binding</keyword>
<keyword evidence="6" id="KW-0106">Calcium</keyword>
<protein>
    <submittedName>
        <fullName evidence="12">Ubiquitinyl hydrolase 1</fullName>
    </submittedName>
</protein>
<evidence type="ECO:0000256" key="4">
    <source>
        <dbReference type="ARBA" id="ARBA00022723"/>
    </source>
</evidence>
<keyword evidence="11" id="KW-1185">Reference proteome</keyword>
<dbReference type="GO" id="GO:0016579">
    <property type="term" value="P:protein deubiquitination"/>
    <property type="evidence" value="ECO:0007669"/>
    <property type="project" value="InterPro"/>
</dbReference>
<dbReference type="SUPFAM" id="SSF54236">
    <property type="entry name" value="Ubiquitin-like"/>
    <property type="match status" value="1"/>
</dbReference>
<evidence type="ECO:0000256" key="5">
    <source>
        <dbReference type="ARBA" id="ARBA00022737"/>
    </source>
</evidence>
<dbReference type="InterPro" id="IPR035927">
    <property type="entry name" value="DUSP-like_sf"/>
</dbReference>
<dbReference type="AlphaFoldDB" id="A0A914XSG2"/>
<evidence type="ECO:0000259" key="8">
    <source>
        <dbReference type="PROSITE" id="PS50222"/>
    </source>
</evidence>
<dbReference type="PRINTS" id="PR00450">
    <property type="entry name" value="RECOVERIN"/>
</dbReference>
<dbReference type="SUPFAM" id="SSF54001">
    <property type="entry name" value="Cysteine proteinases"/>
    <property type="match status" value="1"/>
</dbReference>
<evidence type="ECO:0000256" key="6">
    <source>
        <dbReference type="ARBA" id="ARBA00022837"/>
    </source>
</evidence>
<keyword evidence="3" id="KW-0519">Myristate</keyword>
<dbReference type="GO" id="GO:0005509">
    <property type="term" value="F:calcium ion binding"/>
    <property type="evidence" value="ECO:0007669"/>
    <property type="project" value="InterPro"/>
</dbReference>
<dbReference type="Proteomes" id="UP000887566">
    <property type="component" value="Unplaced"/>
</dbReference>
<feature type="domain" description="DUSP" evidence="10">
    <location>
        <begin position="297"/>
        <end position="411"/>
    </location>
</feature>
<dbReference type="PROSITE" id="PS00972">
    <property type="entry name" value="USP_1"/>
    <property type="match status" value="1"/>
</dbReference>
<dbReference type="InterPro" id="IPR038765">
    <property type="entry name" value="Papain-like_cys_pep_sf"/>
</dbReference>
<dbReference type="Pfam" id="PF06337">
    <property type="entry name" value="DUSP"/>
    <property type="match status" value="1"/>
</dbReference>